<proteinExistence type="inferred from homology"/>
<evidence type="ECO:0000256" key="4">
    <source>
        <dbReference type="ARBA" id="ARBA00022801"/>
    </source>
</evidence>
<organism evidence="9">
    <name type="scientific">uncultured bacterium W4-21b</name>
    <dbReference type="NCBI Taxonomy" id="1130993"/>
    <lineage>
        <taxon>Bacteria</taxon>
        <taxon>environmental samples</taxon>
    </lineage>
</organism>
<dbReference type="GO" id="GO:0006281">
    <property type="term" value="P:DNA repair"/>
    <property type="evidence" value="ECO:0007669"/>
    <property type="project" value="InterPro"/>
</dbReference>
<dbReference type="InterPro" id="IPR038763">
    <property type="entry name" value="DHH_sf"/>
</dbReference>
<dbReference type="InterPro" id="IPR001667">
    <property type="entry name" value="DDH_dom"/>
</dbReference>
<evidence type="ECO:0000256" key="1">
    <source>
        <dbReference type="ARBA" id="ARBA00005915"/>
    </source>
</evidence>
<name>H9BWN3_9BACT</name>
<evidence type="ECO:0000259" key="6">
    <source>
        <dbReference type="Pfam" id="PF01368"/>
    </source>
</evidence>
<protein>
    <recommendedName>
        <fullName evidence="2">Single-stranded-DNA-specific exonuclease RecJ</fullName>
    </recommendedName>
</protein>
<dbReference type="GO" id="GO:0008409">
    <property type="term" value="F:5'-3' exonuclease activity"/>
    <property type="evidence" value="ECO:0007669"/>
    <property type="project" value="InterPro"/>
</dbReference>
<evidence type="ECO:0000259" key="8">
    <source>
        <dbReference type="Pfam" id="PF17768"/>
    </source>
</evidence>
<dbReference type="SUPFAM" id="SSF64182">
    <property type="entry name" value="DHH phosphoesterases"/>
    <property type="match status" value="1"/>
</dbReference>
<accession>H9BWN3</accession>
<dbReference type="PANTHER" id="PTHR30255:SF2">
    <property type="entry name" value="SINGLE-STRANDED-DNA-SPECIFIC EXONUCLEASE RECJ"/>
    <property type="match status" value="1"/>
</dbReference>
<keyword evidence="3" id="KW-0540">Nuclease</keyword>
<dbReference type="InterPro" id="IPR003156">
    <property type="entry name" value="DHHA1_dom"/>
</dbReference>
<feature type="domain" description="DDH" evidence="6">
    <location>
        <begin position="51"/>
        <end position="196"/>
    </location>
</feature>
<dbReference type="AlphaFoldDB" id="H9BWN3"/>
<dbReference type="Pfam" id="PF17768">
    <property type="entry name" value="RecJ_OB"/>
    <property type="match status" value="1"/>
</dbReference>
<dbReference type="Pfam" id="PF02272">
    <property type="entry name" value="DHHA1"/>
    <property type="match status" value="1"/>
</dbReference>
<dbReference type="Gene3D" id="3.10.310.30">
    <property type="match status" value="1"/>
</dbReference>
<reference evidence="9" key="1">
    <citation type="submission" date="2011-11" db="EMBL/GenBank/DDBJ databases">
        <title>Construction and analysis of a metagenome of deep-sea sediment.</title>
        <authorList>
            <person name="Huo Y.-Y."/>
            <person name="Cheng H."/>
            <person name="Wu M."/>
        </authorList>
    </citation>
    <scope>NUCLEOTIDE SEQUENCE</scope>
</reference>
<dbReference type="Gene3D" id="3.90.1640.30">
    <property type="match status" value="1"/>
</dbReference>
<dbReference type="InterPro" id="IPR004610">
    <property type="entry name" value="RecJ"/>
</dbReference>
<dbReference type="Pfam" id="PF01368">
    <property type="entry name" value="DHH"/>
    <property type="match status" value="1"/>
</dbReference>
<dbReference type="PANTHER" id="PTHR30255">
    <property type="entry name" value="SINGLE-STRANDED-DNA-SPECIFIC EXONUCLEASE RECJ"/>
    <property type="match status" value="1"/>
</dbReference>
<dbReference type="GO" id="GO:0003676">
    <property type="term" value="F:nucleic acid binding"/>
    <property type="evidence" value="ECO:0007669"/>
    <property type="project" value="InterPro"/>
</dbReference>
<evidence type="ECO:0000256" key="5">
    <source>
        <dbReference type="ARBA" id="ARBA00022839"/>
    </source>
</evidence>
<dbReference type="EMBL" id="JQ085818">
    <property type="protein sequence ID" value="AFD03205.1"/>
    <property type="molecule type" value="Genomic_DNA"/>
</dbReference>
<keyword evidence="4" id="KW-0378">Hydrolase</keyword>
<feature type="domain" description="DHHA1" evidence="7">
    <location>
        <begin position="316"/>
        <end position="408"/>
    </location>
</feature>
<sequence length="534" mass="59167">MSLLSARGINTYDQIRRFFFPSFKDLTDPYLMDGIRRAEELIHSHGVQGHRIMIHGDYDADGVTASAILFRTFQKLGFDTFVFIPHRMRDGYGFSERGVSVAIKREASLIVTVDCGISCIETIDGAKSRGLDVIVVDHHRLSPNGLPPADVIVHPEVGEVQESFFQLCAAGLAYKIGQALLGDASRSLLDLAALGTVADMAPLRGENRALVKLGLGKIEERNSVGIEALLENAKTPAKVRSRDLAYSICPRINAAGRLDSALSALDLLVCEDSTKVRGLADLLESANNRRRKIERSVCKEAFQKIDVEINFNRDRIIVVWSNNWHPGVIGIVASRIVAKYHRPAIVVSTNGDGIGKGSARSVGTFNIFGMLEKSAHLLIEFGGHSLAAGLTIKSAKLPAFRQFINEIMGAMVLPSDFIKSFDVDFEIEQFEDLSVSSIRELDLFEPFGYGNSRPIFLTRNLSLKNAPVRLGKNRLQFWVQDRSLTLEAIWNYAGPFPFDQDVPIDLIYSPGLKWIRGEEHPFLEVNDVKASRLD</sequence>
<evidence type="ECO:0000259" key="7">
    <source>
        <dbReference type="Pfam" id="PF02272"/>
    </source>
</evidence>
<evidence type="ECO:0000313" key="9">
    <source>
        <dbReference type="EMBL" id="AFD03205.1"/>
    </source>
</evidence>
<evidence type="ECO:0000256" key="3">
    <source>
        <dbReference type="ARBA" id="ARBA00022722"/>
    </source>
</evidence>
<dbReference type="InterPro" id="IPR041122">
    <property type="entry name" value="RecJ_OB"/>
</dbReference>
<keyword evidence="5 9" id="KW-0269">Exonuclease</keyword>
<feature type="domain" description="RecJ OB" evidence="8">
    <location>
        <begin position="429"/>
        <end position="527"/>
    </location>
</feature>
<dbReference type="GO" id="GO:0006310">
    <property type="term" value="P:DNA recombination"/>
    <property type="evidence" value="ECO:0007669"/>
    <property type="project" value="InterPro"/>
</dbReference>
<comment type="similarity">
    <text evidence="1">Belongs to the RecJ family.</text>
</comment>
<dbReference type="InterPro" id="IPR051673">
    <property type="entry name" value="SSDNA_exonuclease_RecJ"/>
</dbReference>
<evidence type="ECO:0000256" key="2">
    <source>
        <dbReference type="ARBA" id="ARBA00019841"/>
    </source>
</evidence>
<dbReference type="NCBIfam" id="TIGR00644">
    <property type="entry name" value="recJ"/>
    <property type="match status" value="1"/>
</dbReference>